<dbReference type="PROSITE" id="PS50048">
    <property type="entry name" value="ZN2_CY6_FUNGAL_2"/>
    <property type="match status" value="1"/>
</dbReference>
<dbReference type="InterPro" id="IPR050613">
    <property type="entry name" value="Sec_Metabolite_Reg"/>
</dbReference>
<reference evidence="7 8" key="1">
    <citation type="submission" date="2014-04" db="EMBL/GenBank/DDBJ databases">
        <title>Evolutionary Origins and Diversification of the Mycorrhizal Mutualists.</title>
        <authorList>
            <consortium name="DOE Joint Genome Institute"/>
            <consortium name="Mycorrhizal Genomics Consortium"/>
            <person name="Kohler A."/>
            <person name="Kuo A."/>
            <person name="Nagy L.G."/>
            <person name="Floudas D."/>
            <person name="Copeland A."/>
            <person name="Barry K.W."/>
            <person name="Cichocki N."/>
            <person name="Veneault-Fourrey C."/>
            <person name="LaButti K."/>
            <person name="Lindquist E.A."/>
            <person name="Lipzen A."/>
            <person name="Lundell T."/>
            <person name="Morin E."/>
            <person name="Murat C."/>
            <person name="Riley R."/>
            <person name="Ohm R."/>
            <person name="Sun H."/>
            <person name="Tunlid A."/>
            <person name="Henrissat B."/>
            <person name="Grigoriev I.V."/>
            <person name="Hibbett D.S."/>
            <person name="Martin F."/>
        </authorList>
    </citation>
    <scope>NUCLEOTIDE SEQUENCE [LARGE SCALE GENOMIC DNA]</scope>
    <source>
        <strain evidence="7 8">FD-317 M1</strain>
    </source>
</reference>
<sequence length="864" mass="96252">MSDIPGGGYHIFPHLNVKEKADIKRKRGQMSCAECRRLKLKCDKKIPCSSCVRRGCQSLCPTEISALALARRATPSDMKELQKRTDSLTQRIRQLEDALAVLQSTVSSEIHPLLREDQHHQQTSIFSADQTSIDNTPEPNVNNVAEAFGTLSLGEYGNSRYFGRSAGTESLLAQGSESAASSPSSTDDTQTSTTLPSEISQLVNSFPLASDGAWDVTQSMNILLSYLPEKQRAWTLAEIYLNYDPWSPSFVLREELFGEILEPLYRYLSTAVDTEDITGDLPITPQRLALLFFCFAHASLADYSLSRYHIDSEYYFDLGRASLCLHPILTSPDLTSVQAMGLASLFLHYGGPRYNIEGAWAYITMAVKLAHAVGLRQLCTLFIVLLPFLINLCTCLDHESPTWGLDEKTLRKRRLVFWELFVNDSFISLALGRPPSIHLLHGEPLVPDDADDSVDEEGKKEPGYIRWRMEFCRDVLSRVVDVALSPNVPDYKTILEIDARVHQHPMPKKYHDSLRKLFSMPGESLPIPIVLRQNSETGPELITLPMRGYQIFLRREIVNIHIHRVFFARALLQSPADPSSGTYATSYLAAYRSASAAISVTASYVQKDLEQIIRCWAIIPGLFSAGIVVGLIVTHCPTCAEAENAFKELAVITKTFEICAAHSPRAKSGLEVLLRLHYKASKAFHSSSSQEDRQQSDVSQEDVSDVSDALHELEMFVGQTKLLTTKSTPNIKPIRTSPEGDGAAASKMLTGSTPHYGIIPQLPSTEMDYDYDQLFSRQSDTEVQMSSYSMDPTAWSQQGITFNDGYDFSVFSTPPFPTSSHHPTYSQPESRSSSSQDMPTIDFSFSSTSSSHKAWPPADHGYNY</sequence>
<dbReference type="SUPFAM" id="SSF57701">
    <property type="entry name" value="Zn2/Cys6 DNA-binding domain"/>
    <property type="match status" value="1"/>
</dbReference>
<evidence type="ECO:0000313" key="8">
    <source>
        <dbReference type="Proteomes" id="UP000053593"/>
    </source>
</evidence>
<evidence type="ECO:0000256" key="1">
    <source>
        <dbReference type="ARBA" id="ARBA00004123"/>
    </source>
</evidence>
<dbReference type="GO" id="GO:0006351">
    <property type="term" value="P:DNA-templated transcription"/>
    <property type="evidence" value="ECO:0007669"/>
    <property type="project" value="InterPro"/>
</dbReference>
<comment type="subcellular location">
    <subcellularLocation>
        <location evidence="1">Nucleus</location>
    </subcellularLocation>
</comment>
<dbReference type="PANTHER" id="PTHR31001">
    <property type="entry name" value="UNCHARACTERIZED TRANSCRIPTIONAL REGULATORY PROTEIN"/>
    <property type="match status" value="1"/>
</dbReference>
<dbReference type="GO" id="GO:0000981">
    <property type="term" value="F:DNA-binding transcription factor activity, RNA polymerase II-specific"/>
    <property type="evidence" value="ECO:0007669"/>
    <property type="project" value="InterPro"/>
</dbReference>
<keyword evidence="8" id="KW-1185">Reference proteome</keyword>
<evidence type="ECO:0000256" key="5">
    <source>
        <dbReference type="SAM" id="MobiDB-lite"/>
    </source>
</evidence>
<evidence type="ECO:0000256" key="4">
    <source>
        <dbReference type="SAM" id="Coils"/>
    </source>
</evidence>
<keyword evidence="4" id="KW-0175">Coiled coil</keyword>
<gene>
    <name evidence="7" type="ORF">GYMLUDRAFT_204658</name>
</gene>
<dbReference type="GO" id="GO:0005634">
    <property type="term" value="C:nucleus"/>
    <property type="evidence" value="ECO:0007669"/>
    <property type="project" value="UniProtKB-SubCell"/>
</dbReference>
<dbReference type="HOGENOM" id="CLU_007340_4_1_1"/>
<dbReference type="CDD" id="cd12148">
    <property type="entry name" value="fungal_TF_MHR"/>
    <property type="match status" value="1"/>
</dbReference>
<protein>
    <recommendedName>
        <fullName evidence="6">Zn(2)-C6 fungal-type domain-containing protein</fullName>
    </recommendedName>
</protein>
<accession>A0A0D0C2Z7</accession>
<dbReference type="Proteomes" id="UP000053593">
    <property type="component" value="Unassembled WGS sequence"/>
</dbReference>
<dbReference type="SMART" id="SM00066">
    <property type="entry name" value="GAL4"/>
    <property type="match status" value="1"/>
</dbReference>
<dbReference type="SMART" id="SM00906">
    <property type="entry name" value="Fungal_trans"/>
    <property type="match status" value="1"/>
</dbReference>
<dbReference type="AlphaFoldDB" id="A0A0D0C2Z7"/>
<keyword evidence="2" id="KW-0479">Metal-binding</keyword>
<dbReference type="GO" id="GO:0003677">
    <property type="term" value="F:DNA binding"/>
    <property type="evidence" value="ECO:0007669"/>
    <property type="project" value="InterPro"/>
</dbReference>
<feature type="region of interest" description="Disordered" evidence="5">
    <location>
        <begin position="173"/>
        <end position="195"/>
    </location>
</feature>
<feature type="compositionally biased region" description="Low complexity" evidence="5">
    <location>
        <begin position="817"/>
        <end position="835"/>
    </location>
</feature>
<keyword evidence="3" id="KW-0539">Nucleus</keyword>
<dbReference type="PROSITE" id="PS00463">
    <property type="entry name" value="ZN2_CY6_FUNGAL_1"/>
    <property type="match status" value="1"/>
</dbReference>
<proteinExistence type="predicted"/>
<dbReference type="InterPro" id="IPR036864">
    <property type="entry name" value="Zn2-C6_fun-type_DNA-bd_sf"/>
</dbReference>
<dbReference type="CDD" id="cd00067">
    <property type="entry name" value="GAL4"/>
    <property type="match status" value="1"/>
</dbReference>
<dbReference type="OrthoDB" id="424974at2759"/>
<dbReference type="Pfam" id="PF04082">
    <property type="entry name" value="Fungal_trans"/>
    <property type="match status" value="1"/>
</dbReference>
<feature type="region of interest" description="Disordered" evidence="5">
    <location>
        <begin position="817"/>
        <end position="864"/>
    </location>
</feature>
<dbReference type="Gene3D" id="4.10.240.10">
    <property type="entry name" value="Zn(2)-C6 fungal-type DNA-binding domain"/>
    <property type="match status" value="1"/>
</dbReference>
<dbReference type="PANTHER" id="PTHR31001:SF56">
    <property type="entry name" value="ZN(2)-C6 FUNGAL-TYPE DOMAIN-CONTAINING PROTEIN"/>
    <property type="match status" value="1"/>
</dbReference>
<organism evidence="7 8">
    <name type="scientific">Collybiopsis luxurians FD-317 M1</name>
    <dbReference type="NCBI Taxonomy" id="944289"/>
    <lineage>
        <taxon>Eukaryota</taxon>
        <taxon>Fungi</taxon>
        <taxon>Dikarya</taxon>
        <taxon>Basidiomycota</taxon>
        <taxon>Agaricomycotina</taxon>
        <taxon>Agaricomycetes</taxon>
        <taxon>Agaricomycetidae</taxon>
        <taxon>Agaricales</taxon>
        <taxon>Marasmiineae</taxon>
        <taxon>Omphalotaceae</taxon>
        <taxon>Collybiopsis</taxon>
        <taxon>Collybiopsis luxurians</taxon>
    </lineage>
</organism>
<name>A0A0D0C2Z7_9AGAR</name>
<feature type="domain" description="Zn(2)-C6 fungal-type" evidence="6">
    <location>
        <begin position="31"/>
        <end position="60"/>
    </location>
</feature>
<feature type="region of interest" description="Disordered" evidence="5">
    <location>
        <begin position="685"/>
        <end position="704"/>
    </location>
</feature>
<dbReference type="Pfam" id="PF00172">
    <property type="entry name" value="Zn_clus"/>
    <property type="match status" value="1"/>
</dbReference>
<evidence type="ECO:0000256" key="3">
    <source>
        <dbReference type="ARBA" id="ARBA00023242"/>
    </source>
</evidence>
<dbReference type="InterPro" id="IPR001138">
    <property type="entry name" value="Zn2Cys6_DnaBD"/>
</dbReference>
<evidence type="ECO:0000313" key="7">
    <source>
        <dbReference type="EMBL" id="KIK56704.1"/>
    </source>
</evidence>
<feature type="coiled-coil region" evidence="4">
    <location>
        <begin position="78"/>
        <end position="105"/>
    </location>
</feature>
<dbReference type="EMBL" id="KN834796">
    <property type="protein sequence ID" value="KIK56704.1"/>
    <property type="molecule type" value="Genomic_DNA"/>
</dbReference>
<dbReference type="InterPro" id="IPR007219">
    <property type="entry name" value="XnlR_reg_dom"/>
</dbReference>
<evidence type="ECO:0000259" key="6">
    <source>
        <dbReference type="PROSITE" id="PS50048"/>
    </source>
</evidence>
<evidence type="ECO:0000256" key="2">
    <source>
        <dbReference type="ARBA" id="ARBA00022723"/>
    </source>
</evidence>
<dbReference type="GO" id="GO:0008270">
    <property type="term" value="F:zinc ion binding"/>
    <property type="evidence" value="ECO:0007669"/>
    <property type="project" value="InterPro"/>
</dbReference>
<feature type="compositionally biased region" description="Low complexity" evidence="5">
    <location>
        <begin position="176"/>
        <end position="195"/>
    </location>
</feature>